<evidence type="ECO:0000313" key="3">
    <source>
        <dbReference type="EMBL" id="MFC0593765.1"/>
    </source>
</evidence>
<accession>A0ABV6PV89</accession>
<reference evidence="3 4" key="1">
    <citation type="submission" date="2024-09" db="EMBL/GenBank/DDBJ databases">
        <authorList>
            <person name="Sun Q."/>
            <person name="Mori K."/>
        </authorList>
    </citation>
    <scope>NUCLEOTIDE SEQUENCE [LARGE SCALE GENOMIC DNA]</scope>
    <source>
        <strain evidence="3 4">NCAIM B.02336</strain>
    </source>
</reference>
<proteinExistence type="predicted"/>
<feature type="compositionally biased region" description="Basic and acidic residues" evidence="1">
    <location>
        <begin position="1"/>
        <end position="17"/>
    </location>
</feature>
<feature type="region of interest" description="Disordered" evidence="1">
    <location>
        <begin position="1"/>
        <end position="22"/>
    </location>
</feature>
<dbReference type="EMBL" id="JBHLTN010000029">
    <property type="protein sequence ID" value="MFC0593765.1"/>
    <property type="molecule type" value="Genomic_DNA"/>
</dbReference>
<keyword evidence="2" id="KW-1133">Transmembrane helix</keyword>
<evidence type="ECO:0000313" key="4">
    <source>
        <dbReference type="Proteomes" id="UP001589834"/>
    </source>
</evidence>
<evidence type="ECO:0000256" key="1">
    <source>
        <dbReference type="SAM" id="MobiDB-lite"/>
    </source>
</evidence>
<dbReference type="Proteomes" id="UP001589834">
    <property type="component" value="Unassembled WGS sequence"/>
</dbReference>
<name>A0ABV6PV89_9BURK</name>
<evidence type="ECO:0000256" key="2">
    <source>
        <dbReference type="SAM" id="Phobius"/>
    </source>
</evidence>
<protein>
    <submittedName>
        <fullName evidence="3">DUF2970 domain-containing protein</fullName>
    </submittedName>
</protein>
<gene>
    <name evidence="3" type="ORF">ACFFGG_14525</name>
</gene>
<keyword evidence="4" id="KW-1185">Reference proteome</keyword>
<keyword evidence="2" id="KW-0472">Membrane</keyword>
<dbReference type="RefSeq" id="WP_377484018.1">
    <property type="nucleotide sequence ID" value="NZ_JBHLTN010000029.1"/>
</dbReference>
<sequence length="82" mass="8489">MNRPDTDPSRQAPKPEADVGAPSLGHSLKIVAWGLLGVRKSSAHRADVARVSPTTIVVAALVALLVFVGLLIAVVRWVAAGA</sequence>
<comment type="caution">
    <text evidence="3">The sequence shown here is derived from an EMBL/GenBank/DDBJ whole genome shotgun (WGS) entry which is preliminary data.</text>
</comment>
<keyword evidence="2" id="KW-0812">Transmembrane</keyword>
<organism evidence="3 4">
    <name type="scientific">Ottowia pentelensis</name>
    <dbReference type="NCBI Taxonomy" id="511108"/>
    <lineage>
        <taxon>Bacteria</taxon>
        <taxon>Pseudomonadati</taxon>
        <taxon>Pseudomonadota</taxon>
        <taxon>Betaproteobacteria</taxon>
        <taxon>Burkholderiales</taxon>
        <taxon>Comamonadaceae</taxon>
        <taxon>Ottowia</taxon>
    </lineage>
</organism>
<dbReference type="InterPro" id="IPR021344">
    <property type="entry name" value="DUF2970"/>
</dbReference>
<feature type="transmembrane region" description="Helical" evidence="2">
    <location>
        <begin position="56"/>
        <end position="79"/>
    </location>
</feature>
<dbReference type="Pfam" id="PF11174">
    <property type="entry name" value="DUF2970"/>
    <property type="match status" value="1"/>
</dbReference>